<evidence type="ECO:0000313" key="1">
    <source>
        <dbReference type="EMBL" id="KXB40995.1"/>
    </source>
</evidence>
<sequence>MKQLNKKLDELTKTVVKLIKLGLEIETLVTIIKLIIKAIR</sequence>
<protein>
    <submittedName>
        <fullName evidence="1">Uncharacterized protein</fullName>
    </submittedName>
</protein>
<gene>
    <name evidence="1" type="ORF">HMPREF1872_00773</name>
</gene>
<accession>A0A133YCS0</accession>
<dbReference type="EMBL" id="LSCV01000021">
    <property type="protein sequence ID" value="KXB40995.1"/>
    <property type="molecule type" value="Genomic_DNA"/>
</dbReference>
<name>A0A133YCS0_9FIRM</name>
<keyword evidence="2" id="KW-1185">Reference proteome</keyword>
<dbReference type="STRING" id="1497955.HMPREF1872_00773"/>
<comment type="caution">
    <text evidence="1">The sequence shown here is derived from an EMBL/GenBank/DDBJ whole genome shotgun (WGS) entry which is preliminary data.</text>
</comment>
<reference evidence="2" key="1">
    <citation type="submission" date="2016-01" db="EMBL/GenBank/DDBJ databases">
        <authorList>
            <person name="Mitreva M."/>
            <person name="Pepin K.H."/>
            <person name="Mihindukulasuriya K.A."/>
            <person name="Fulton R."/>
            <person name="Fronick C."/>
            <person name="O'Laughlin M."/>
            <person name="Miner T."/>
            <person name="Herter B."/>
            <person name="Rosa B.A."/>
            <person name="Cordes M."/>
            <person name="Tomlinson C."/>
            <person name="Wollam A."/>
            <person name="Palsikar V.B."/>
            <person name="Mardis E.R."/>
            <person name="Wilson R.K."/>
        </authorList>
    </citation>
    <scope>NUCLEOTIDE SEQUENCE [LARGE SCALE GENOMIC DNA]</scope>
    <source>
        <strain evidence="2">KA00274</strain>
    </source>
</reference>
<organism evidence="1 2">
    <name type="scientific">Amygdalobacter nucleatus</name>
    <dbReference type="NCBI Taxonomy" id="3029274"/>
    <lineage>
        <taxon>Bacteria</taxon>
        <taxon>Bacillati</taxon>
        <taxon>Bacillota</taxon>
        <taxon>Clostridia</taxon>
        <taxon>Eubacteriales</taxon>
        <taxon>Oscillospiraceae</taxon>
        <taxon>Amygdalobacter</taxon>
    </lineage>
</organism>
<dbReference type="Proteomes" id="UP000070080">
    <property type="component" value="Unassembled WGS sequence"/>
</dbReference>
<dbReference type="AlphaFoldDB" id="A0A133YCS0"/>
<evidence type="ECO:0000313" key="2">
    <source>
        <dbReference type="Proteomes" id="UP000070080"/>
    </source>
</evidence>
<proteinExistence type="predicted"/>